<organism evidence="1">
    <name type="scientific">marine sediment metagenome</name>
    <dbReference type="NCBI Taxonomy" id="412755"/>
    <lineage>
        <taxon>unclassified sequences</taxon>
        <taxon>metagenomes</taxon>
        <taxon>ecological metagenomes</taxon>
    </lineage>
</organism>
<comment type="caution">
    <text evidence="1">The sequence shown here is derived from an EMBL/GenBank/DDBJ whole genome shotgun (WGS) entry which is preliminary data.</text>
</comment>
<proteinExistence type="predicted"/>
<reference evidence="1" key="1">
    <citation type="journal article" date="2014" name="Front. Microbiol.">
        <title>High frequency of phylogenetically diverse reductive dehalogenase-homologous genes in deep subseafloor sedimentary metagenomes.</title>
        <authorList>
            <person name="Kawai M."/>
            <person name="Futagami T."/>
            <person name="Toyoda A."/>
            <person name="Takaki Y."/>
            <person name="Nishi S."/>
            <person name="Hori S."/>
            <person name="Arai W."/>
            <person name="Tsubouchi T."/>
            <person name="Morono Y."/>
            <person name="Uchiyama I."/>
            <person name="Ito T."/>
            <person name="Fujiyama A."/>
            <person name="Inagaki F."/>
            <person name="Takami H."/>
        </authorList>
    </citation>
    <scope>NUCLEOTIDE SEQUENCE</scope>
    <source>
        <strain evidence="1">Expedition CK06-06</strain>
    </source>
</reference>
<evidence type="ECO:0000313" key="1">
    <source>
        <dbReference type="EMBL" id="GAG77674.1"/>
    </source>
</evidence>
<name>X1A7G9_9ZZZZ</name>
<protein>
    <submittedName>
        <fullName evidence="1">Uncharacterized protein</fullName>
    </submittedName>
</protein>
<feature type="non-terminal residue" evidence="1">
    <location>
        <position position="1"/>
    </location>
</feature>
<gene>
    <name evidence="1" type="ORF">S01H4_29242</name>
</gene>
<accession>X1A7G9</accession>
<sequence length="42" mass="4984">YKRDAFCIVNYLNFIVEVKKHSKPKYMPLVFLDMTNGGLNLY</sequence>
<dbReference type="EMBL" id="BART01014840">
    <property type="protein sequence ID" value="GAG77674.1"/>
    <property type="molecule type" value="Genomic_DNA"/>
</dbReference>
<dbReference type="AlphaFoldDB" id="X1A7G9"/>